<comment type="caution">
    <text evidence="2">The sequence shown here is derived from an EMBL/GenBank/DDBJ whole genome shotgun (WGS) entry which is preliminary data.</text>
</comment>
<dbReference type="AlphaFoldDB" id="A0A3M0KFY1"/>
<protein>
    <submittedName>
        <fullName evidence="2">Uncharacterized protein</fullName>
    </submittedName>
</protein>
<feature type="compositionally biased region" description="Basic and acidic residues" evidence="1">
    <location>
        <begin position="70"/>
        <end position="79"/>
    </location>
</feature>
<feature type="compositionally biased region" description="Basic and acidic residues" evidence="1">
    <location>
        <begin position="42"/>
        <end position="52"/>
    </location>
</feature>
<reference evidence="2 3" key="1">
    <citation type="submission" date="2018-07" db="EMBL/GenBank/DDBJ databases">
        <title>A high quality draft genome assembly of the barn swallow (H. rustica rustica).</title>
        <authorList>
            <person name="Formenti G."/>
            <person name="Chiara M."/>
            <person name="Poveda L."/>
            <person name="Francoijs K.-J."/>
            <person name="Bonisoli-Alquati A."/>
            <person name="Canova L."/>
            <person name="Gianfranceschi L."/>
            <person name="Horner D.S."/>
            <person name="Saino N."/>
        </authorList>
    </citation>
    <scope>NUCLEOTIDE SEQUENCE [LARGE SCALE GENOMIC DNA]</scope>
    <source>
        <strain evidence="2">Chelidonia</strain>
        <tissue evidence="2">Blood</tissue>
    </source>
</reference>
<proteinExistence type="predicted"/>
<evidence type="ECO:0000313" key="2">
    <source>
        <dbReference type="EMBL" id="RMC11955.1"/>
    </source>
</evidence>
<accession>A0A3M0KFY1</accession>
<evidence type="ECO:0000313" key="3">
    <source>
        <dbReference type="Proteomes" id="UP000269221"/>
    </source>
</evidence>
<keyword evidence="3" id="KW-1185">Reference proteome</keyword>
<gene>
    <name evidence="2" type="ORF">DUI87_11085</name>
</gene>
<evidence type="ECO:0000256" key="1">
    <source>
        <dbReference type="SAM" id="MobiDB-lite"/>
    </source>
</evidence>
<sequence length="95" mass="10983">MFCSTEELLLRFCYQFQPPGKVRTRLAVPLIHIITHKELQEMREESATDKIQESTYGKSKTTKCRAGFSPKDRGTDQESHTSLYFEQELCCASFV</sequence>
<dbReference type="Proteomes" id="UP000269221">
    <property type="component" value="Unassembled WGS sequence"/>
</dbReference>
<organism evidence="2 3">
    <name type="scientific">Hirundo rustica rustica</name>
    <dbReference type="NCBI Taxonomy" id="333673"/>
    <lineage>
        <taxon>Eukaryota</taxon>
        <taxon>Metazoa</taxon>
        <taxon>Chordata</taxon>
        <taxon>Craniata</taxon>
        <taxon>Vertebrata</taxon>
        <taxon>Euteleostomi</taxon>
        <taxon>Archelosauria</taxon>
        <taxon>Archosauria</taxon>
        <taxon>Dinosauria</taxon>
        <taxon>Saurischia</taxon>
        <taxon>Theropoda</taxon>
        <taxon>Coelurosauria</taxon>
        <taxon>Aves</taxon>
        <taxon>Neognathae</taxon>
        <taxon>Neoaves</taxon>
        <taxon>Telluraves</taxon>
        <taxon>Australaves</taxon>
        <taxon>Passeriformes</taxon>
        <taxon>Sylvioidea</taxon>
        <taxon>Hirundinidae</taxon>
        <taxon>Hirundo</taxon>
    </lineage>
</organism>
<feature type="region of interest" description="Disordered" evidence="1">
    <location>
        <begin position="42"/>
        <end position="79"/>
    </location>
</feature>
<dbReference type="EMBL" id="QRBI01000107">
    <property type="protein sequence ID" value="RMC11955.1"/>
    <property type="molecule type" value="Genomic_DNA"/>
</dbReference>
<name>A0A3M0KFY1_HIRRU</name>